<dbReference type="InterPro" id="IPR015655">
    <property type="entry name" value="PP2C"/>
</dbReference>
<dbReference type="Gene3D" id="3.60.40.10">
    <property type="entry name" value="PPM-type phosphatase domain"/>
    <property type="match status" value="1"/>
</dbReference>
<name>S8CQS7_9LAMI</name>
<dbReference type="OrthoDB" id="420076at2759"/>
<proteinExistence type="predicted"/>
<dbReference type="InterPro" id="IPR001932">
    <property type="entry name" value="PPM-type_phosphatase-like_dom"/>
</dbReference>
<dbReference type="PANTHER" id="PTHR13832">
    <property type="entry name" value="PROTEIN PHOSPHATASE 2C"/>
    <property type="match status" value="1"/>
</dbReference>
<dbReference type="PROSITE" id="PS51746">
    <property type="entry name" value="PPM_2"/>
    <property type="match status" value="1"/>
</dbReference>
<keyword evidence="3" id="KW-1185">Reference proteome</keyword>
<feature type="non-terminal residue" evidence="2">
    <location>
        <position position="319"/>
    </location>
</feature>
<feature type="domain" description="PPM-type phosphatase" evidence="1">
    <location>
        <begin position="1"/>
        <end position="319"/>
    </location>
</feature>
<dbReference type="SMART" id="SM00332">
    <property type="entry name" value="PP2Cc"/>
    <property type="match status" value="1"/>
</dbReference>
<evidence type="ECO:0000259" key="1">
    <source>
        <dbReference type="PROSITE" id="PS51746"/>
    </source>
</evidence>
<comment type="caution">
    <text evidence="2">The sequence shown here is derived from an EMBL/GenBank/DDBJ whole genome shotgun (WGS) entry which is preliminary data.</text>
</comment>
<dbReference type="PANTHER" id="PTHR13832:SF737">
    <property type="entry name" value="PROTEIN PHOSPHATASE 2C 23-RELATED"/>
    <property type="match status" value="1"/>
</dbReference>
<protein>
    <recommendedName>
        <fullName evidence="1">PPM-type phosphatase domain-containing protein</fullName>
    </recommendedName>
</protein>
<dbReference type="SUPFAM" id="SSF81606">
    <property type="entry name" value="PP2C-like"/>
    <property type="match status" value="1"/>
</dbReference>
<accession>S8CQS7</accession>
<dbReference type="CDD" id="cd00143">
    <property type="entry name" value="PP2Cc"/>
    <property type="match status" value="1"/>
</dbReference>
<dbReference type="InterPro" id="IPR036457">
    <property type="entry name" value="PPM-type-like_dom_sf"/>
</dbReference>
<dbReference type="EMBL" id="AUSU01002285">
    <property type="protein sequence ID" value="EPS69120.1"/>
    <property type="molecule type" value="Genomic_DNA"/>
</dbReference>
<dbReference type="Pfam" id="PF00481">
    <property type="entry name" value="PP2C"/>
    <property type="match status" value="1"/>
</dbReference>
<evidence type="ECO:0000313" key="3">
    <source>
        <dbReference type="Proteomes" id="UP000015453"/>
    </source>
</evidence>
<feature type="non-terminal residue" evidence="2">
    <location>
        <position position="1"/>
    </location>
</feature>
<dbReference type="Proteomes" id="UP000015453">
    <property type="component" value="Unassembled WGS sequence"/>
</dbReference>
<organism evidence="2 3">
    <name type="scientific">Genlisea aurea</name>
    <dbReference type="NCBI Taxonomy" id="192259"/>
    <lineage>
        <taxon>Eukaryota</taxon>
        <taxon>Viridiplantae</taxon>
        <taxon>Streptophyta</taxon>
        <taxon>Embryophyta</taxon>
        <taxon>Tracheophyta</taxon>
        <taxon>Spermatophyta</taxon>
        <taxon>Magnoliopsida</taxon>
        <taxon>eudicotyledons</taxon>
        <taxon>Gunneridae</taxon>
        <taxon>Pentapetalae</taxon>
        <taxon>asterids</taxon>
        <taxon>lamiids</taxon>
        <taxon>Lamiales</taxon>
        <taxon>Lentibulariaceae</taxon>
        <taxon>Genlisea</taxon>
    </lineage>
</organism>
<dbReference type="GO" id="GO:0004722">
    <property type="term" value="F:protein serine/threonine phosphatase activity"/>
    <property type="evidence" value="ECO:0007669"/>
    <property type="project" value="InterPro"/>
</dbReference>
<dbReference type="AlphaFoldDB" id="S8CQS7"/>
<sequence length="319" mass="36054">GEDRVHIVISQEHGWVFVGIYDGFNGPDATHFLSNNLYTNVHAELKGLLWSEENDSSSSSSSSFPVNHSAVLEALSEGLRKTEQSYLDVTDLMLTENPELALMGSCVLVMMLKGADVYLMNVGDSRAVLAHNRRKDLQKKMSKVNEEESLYGYEYDNVHSMIFSQLTMDHNTCVKEEVRRIRNAHPDDPCAITNHRVKGSLKVTRAFGAGFLKHPKWNDALLDTFRVDYVGNSPYVTCSPSMFHNRLVIPEDKFLILSSDGLYQYFTNQEAVSEVETFMSTFPEGDPAQHLVEEVLFRAAKKAGMNFYELLDIPQGDRR</sequence>
<gene>
    <name evidence="2" type="ORF">M569_05647</name>
</gene>
<evidence type="ECO:0000313" key="2">
    <source>
        <dbReference type="EMBL" id="EPS69120.1"/>
    </source>
</evidence>
<reference evidence="2 3" key="1">
    <citation type="journal article" date="2013" name="BMC Genomics">
        <title>The miniature genome of a carnivorous plant Genlisea aurea contains a low number of genes and short non-coding sequences.</title>
        <authorList>
            <person name="Leushkin E.V."/>
            <person name="Sutormin R.A."/>
            <person name="Nabieva E.R."/>
            <person name="Penin A.A."/>
            <person name="Kondrashov A.S."/>
            <person name="Logacheva M.D."/>
        </authorList>
    </citation>
    <scope>NUCLEOTIDE SEQUENCE [LARGE SCALE GENOMIC DNA]</scope>
</reference>